<reference evidence="10" key="1">
    <citation type="submission" date="2024-08" db="EMBL/GenBank/DDBJ databases">
        <authorList>
            <person name="Yu S.T."/>
        </authorList>
    </citation>
    <scope>NUCLEOTIDE SEQUENCE</scope>
    <source>
        <strain evidence="10">R33</strain>
    </source>
</reference>
<comment type="pathway">
    <text evidence="1">Purine metabolism; IMP biosynthesis via de novo pathway; N(2)-formyl-N(1)-(5-phospho-D-ribosyl)glycinamide from N(1)-(5-phospho-D-ribosyl)glycinamide (10-formyl THF route): step 1/1.</text>
</comment>
<keyword evidence="3" id="KW-0808">Transferase</keyword>
<evidence type="ECO:0000256" key="1">
    <source>
        <dbReference type="ARBA" id="ARBA00005054"/>
    </source>
</evidence>
<dbReference type="InterPro" id="IPR001555">
    <property type="entry name" value="GART_AS"/>
</dbReference>
<proteinExistence type="inferred from homology"/>
<dbReference type="EC" id="2.1.2.2" evidence="2"/>
<dbReference type="SUPFAM" id="SSF53328">
    <property type="entry name" value="Formyltransferase"/>
    <property type="match status" value="1"/>
</dbReference>
<dbReference type="AlphaFoldDB" id="A0AB39YF97"/>
<organism evidence="10">
    <name type="scientific">Streptomyces sp. R33</name>
    <dbReference type="NCBI Taxonomy" id="3238629"/>
    <lineage>
        <taxon>Bacteria</taxon>
        <taxon>Bacillati</taxon>
        <taxon>Actinomycetota</taxon>
        <taxon>Actinomycetes</taxon>
        <taxon>Kitasatosporales</taxon>
        <taxon>Streptomycetaceae</taxon>
        <taxon>Streptomyces</taxon>
    </lineage>
</organism>
<dbReference type="RefSeq" id="WP_053786709.1">
    <property type="nucleotide sequence ID" value="NZ_CP165727.1"/>
</dbReference>
<accession>A0AB39YF97</accession>
<dbReference type="Gene3D" id="3.40.50.12230">
    <property type="match status" value="1"/>
</dbReference>
<dbReference type="PANTHER" id="PTHR43369">
    <property type="entry name" value="PHOSPHORIBOSYLGLYCINAMIDE FORMYLTRANSFERASE"/>
    <property type="match status" value="1"/>
</dbReference>
<evidence type="ECO:0000256" key="8">
    <source>
        <dbReference type="ARBA" id="ARBA00047664"/>
    </source>
</evidence>
<evidence type="ECO:0000256" key="7">
    <source>
        <dbReference type="ARBA" id="ARBA00041682"/>
    </source>
</evidence>
<protein>
    <recommendedName>
        <fullName evidence="2">phosphoribosylglycinamide formyltransferase 1</fullName>
        <ecNumber evidence="2">2.1.2.2</ecNumber>
    </recommendedName>
    <alternativeName>
        <fullName evidence="7">5'-phosphoribosylglycinamide transformylase</fullName>
    </alternativeName>
    <alternativeName>
        <fullName evidence="6">GAR transformylase</fullName>
    </alternativeName>
</protein>
<dbReference type="GO" id="GO:0005829">
    <property type="term" value="C:cytosol"/>
    <property type="evidence" value="ECO:0007669"/>
    <property type="project" value="TreeGrafter"/>
</dbReference>
<dbReference type="GO" id="GO:0004644">
    <property type="term" value="F:phosphoribosylglycinamide formyltransferase activity"/>
    <property type="evidence" value="ECO:0007669"/>
    <property type="project" value="UniProtKB-EC"/>
</dbReference>
<keyword evidence="4" id="KW-0658">Purine biosynthesis</keyword>
<evidence type="ECO:0000256" key="3">
    <source>
        <dbReference type="ARBA" id="ARBA00022679"/>
    </source>
</evidence>
<dbReference type="GO" id="GO:0006189">
    <property type="term" value="P:'de novo' IMP biosynthetic process"/>
    <property type="evidence" value="ECO:0007669"/>
    <property type="project" value="TreeGrafter"/>
</dbReference>
<dbReference type="Pfam" id="PF00551">
    <property type="entry name" value="Formyl_trans_N"/>
    <property type="match status" value="1"/>
</dbReference>
<feature type="domain" description="Formyl transferase N-terminal" evidence="9">
    <location>
        <begin position="80"/>
        <end position="144"/>
    </location>
</feature>
<evidence type="ECO:0000259" key="9">
    <source>
        <dbReference type="Pfam" id="PF00551"/>
    </source>
</evidence>
<dbReference type="EMBL" id="CP165727">
    <property type="protein sequence ID" value="XDV68154.1"/>
    <property type="molecule type" value="Genomic_DNA"/>
</dbReference>
<dbReference type="PANTHER" id="PTHR43369:SF2">
    <property type="entry name" value="PHOSPHORIBOSYLGLYCINAMIDE FORMYLTRANSFERASE"/>
    <property type="match status" value="1"/>
</dbReference>
<dbReference type="InterPro" id="IPR002376">
    <property type="entry name" value="Formyl_transf_N"/>
</dbReference>
<name>A0AB39YF97_9ACTN</name>
<dbReference type="PROSITE" id="PS00373">
    <property type="entry name" value="GART"/>
    <property type="match status" value="1"/>
</dbReference>
<evidence type="ECO:0000256" key="4">
    <source>
        <dbReference type="ARBA" id="ARBA00022755"/>
    </source>
</evidence>
<evidence type="ECO:0000256" key="5">
    <source>
        <dbReference type="ARBA" id="ARBA00038440"/>
    </source>
</evidence>
<gene>
    <name evidence="10" type="ORF">AB5J51_37115</name>
</gene>
<comment type="catalytic activity">
    <reaction evidence="8">
        <text>N(1)-(5-phospho-beta-D-ribosyl)glycinamide + (6R)-10-formyltetrahydrofolate = N(2)-formyl-N(1)-(5-phospho-beta-D-ribosyl)glycinamide + (6S)-5,6,7,8-tetrahydrofolate + H(+)</text>
        <dbReference type="Rhea" id="RHEA:15053"/>
        <dbReference type="ChEBI" id="CHEBI:15378"/>
        <dbReference type="ChEBI" id="CHEBI:57453"/>
        <dbReference type="ChEBI" id="CHEBI:143788"/>
        <dbReference type="ChEBI" id="CHEBI:147286"/>
        <dbReference type="ChEBI" id="CHEBI:195366"/>
        <dbReference type="EC" id="2.1.2.2"/>
    </reaction>
</comment>
<evidence type="ECO:0000256" key="2">
    <source>
        <dbReference type="ARBA" id="ARBA00012254"/>
    </source>
</evidence>
<sequence length="230" mass="24177">MIFVGDGALLRRAVAHAAAQGHPVDLVCCEDPQDAAGARHLRVPASGDVNAHADALAQACTDGVVWSLNNRRIFRAPLLSRGLRILNIHNGLLPRHRGLPSVAVLFALLHGEREYGATLHEVDAGIDTGRVLAVRRFPIAPDARHFQVMLHGVRACQALFEETLPAVDAGAALPPPPAPAGPSAYYGTRALARLADHRDHPAYAAATDLGPFAAHAPELAAAIGTAAPFT</sequence>
<comment type="similarity">
    <text evidence="5">Belongs to the GART family.</text>
</comment>
<evidence type="ECO:0000313" key="10">
    <source>
        <dbReference type="EMBL" id="XDV68154.1"/>
    </source>
</evidence>
<evidence type="ECO:0000256" key="6">
    <source>
        <dbReference type="ARBA" id="ARBA00041324"/>
    </source>
</evidence>
<dbReference type="InterPro" id="IPR036477">
    <property type="entry name" value="Formyl_transf_N_sf"/>
</dbReference>